<feature type="transmembrane region" description="Helical" evidence="7">
    <location>
        <begin position="12"/>
        <end position="31"/>
    </location>
</feature>
<dbReference type="InterPro" id="IPR019757">
    <property type="entry name" value="Pept_S26A_signal_pept_1_Lys-AS"/>
</dbReference>
<keyword evidence="5 7" id="KW-0378">Hydrolase</keyword>
<accession>A0A1I2NE82</accession>
<evidence type="ECO:0000259" key="8">
    <source>
        <dbReference type="Pfam" id="PF10502"/>
    </source>
</evidence>
<evidence type="ECO:0000313" key="9">
    <source>
        <dbReference type="EMBL" id="SFG01858.1"/>
    </source>
</evidence>
<organism evidence="9 10">
    <name type="scientific">Algoriphagus hitonicola</name>
    <dbReference type="NCBI Taxonomy" id="435880"/>
    <lineage>
        <taxon>Bacteria</taxon>
        <taxon>Pseudomonadati</taxon>
        <taxon>Bacteroidota</taxon>
        <taxon>Cytophagia</taxon>
        <taxon>Cytophagales</taxon>
        <taxon>Cyclobacteriaceae</taxon>
        <taxon>Algoriphagus</taxon>
    </lineage>
</organism>
<dbReference type="InterPro" id="IPR036286">
    <property type="entry name" value="LexA/Signal_pep-like_sf"/>
</dbReference>
<keyword evidence="10" id="KW-1185">Reference proteome</keyword>
<dbReference type="EC" id="3.4.21.89" evidence="3 7"/>
<dbReference type="EMBL" id="FOPC01000001">
    <property type="protein sequence ID" value="SFG01858.1"/>
    <property type="molecule type" value="Genomic_DNA"/>
</dbReference>
<dbReference type="GO" id="GO:0006465">
    <property type="term" value="P:signal peptide processing"/>
    <property type="evidence" value="ECO:0007669"/>
    <property type="project" value="InterPro"/>
</dbReference>
<dbReference type="GO" id="GO:0016020">
    <property type="term" value="C:membrane"/>
    <property type="evidence" value="ECO:0007669"/>
    <property type="project" value="UniProtKB-SubCell"/>
</dbReference>
<comment type="subcellular location">
    <subcellularLocation>
        <location evidence="7">Membrane</location>
        <topology evidence="7">Single-pass type II membrane protein</topology>
    </subcellularLocation>
</comment>
<dbReference type="CDD" id="cd06530">
    <property type="entry name" value="S26_SPase_I"/>
    <property type="match status" value="2"/>
</dbReference>
<gene>
    <name evidence="9" type="ORF">SAMN04487988_10153</name>
</gene>
<evidence type="ECO:0000256" key="7">
    <source>
        <dbReference type="RuleBase" id="RU362042"/>
    </source>
</evidence>
<comment type="similarity">
    <text evidence="2 7">Belongs to the peptidase S26 family.</text>
</comment>
<dbReference type="Proteomes" id="UP000199642">
    <property type="component" value="Unassembled WGS sequence"/>
</dbReference>
<feature type="domain" description="Peptidase S26" evidence="8">
    <location>
        <begin position="11"/>
        <end position="164"/>
    </location>
</feature>
<dbReference type="AlphaFoldDB" id="A0A1I2NE82"/>
<feature type="active site" evidence="6">
    <location>
        <position position="41"/>
    </location>
</feature>
<reference evidence="10" key="1">
    <citation type="submission" date="2016-10" db="EMBL/GenBank/DDBJ databases">
        <authorList>
            <person name="Varghese N."/>
            <person name="Submissions S."/>
        </authorList>
    </citation>
    <scope>NUCLEOTIDE SEQUENCE [LARGE SCALE GENOMIC DNA]</scope>
    <source>
        <strain evidence="10">DSM 19315</strain>
    </source>
</reference>
<sequence>MSTKKKKSATREWIDALVFAVVAASLIRWLFLEPFTIPTASMEKSLLVGDFLFVSKMHYGTRVPKTILQVPLTHQKVWGTDIPSYSDAIQLPYMRLPGFSDIERNDVVVFNYPVEFQYPNDLKTNYIKRAVAVPGDVLEIREGELIINDEPGLVPEEMQYSYDVVTNRSLNNDFFKDYGIDQGSYMAFSNGAGYLVWATDQVINRLKSSPVVVSVTKRVMPAGNSEKGIYPEVGEYGWNDWNRDNYGPLMIPGEGMSIEMNEENVIKYSFTIEKYEGHDQVEVRDGALFIDGQQVDNYTFKQNYYFMMGDNRHDSLDSRYWGFVPEDHVVGKAWFLWLSLDQYESMFNKIRWSRFFKGIE</sequence>
<dbReference type="InterPro" id="IPR019533">
    <property type="entry name" value="Peptidase_S26"/>
</dbReference>
<proteinExistence type="inferred from homology"/>
<dbReference type="PANTHER" id="PTHR43390:SF1">
    <property type="entry name" value="CHLOROPLAST PROCESSING PEPTIDASE"/>
    <property type="match status" value="1"/>
</dbReference>
<dbReference type="Gene3D" id="2.10.109.10">
    <property type="entry name" value="Umud Fragment, subunit A"/>
    <property type="match status" value="1"/>
</dbReference>
<evidence type="ECO:0000256" key="5">
    <source>
        <dbReference type="ARBA" id="ARBA00022801"/>
    </source>
</evidence>
<evidence type="ECO:0000313" key="10">
    <source>
        <dbReference type="Proteomes" id="UP000199642"/>
    </source>
</evidence>
<evidence type="ECO:0000256" key="3">
    <source>
        <dbReference type="ARBA" id="ARBA00013208"/>
    </source>
</evidence>
<dbReference type="STRING" id="435880.SAMN04487988_10153"/>
<dbReference type="SUPFAM" id="SSF51306">
    <property type="entry name" value="LexA/Signal peptidase"/>
    <property type="match status" value="1"/>
</dbReference>
<dbReference type="Pfam" id="PF10502">
    <property type="entry name" value="Peptidase_S26"/>
    <property type="match status" value="2"/>
</dbReference>
<name>A0A1I2NE82_9BACT</name>
<keyword evidence="7" id="KW-0472">Membrane</keyword>
<keyword evidence="7" id="KW-0812">Transmembrane</keyword>
<dbReference type="InterPro" id="IPR000223">
    <property type="entry name" value="Pept_S26A_signal_pept_1"/>
</dbReference>
<evidence type="ECO:0000256" key="2">
    <source>
        <dbReference type="ARBA" id="ARBA00009370"/>
    </source>
</evidence>
<dbReference type="RefSeq" id="WP_245752866.1">
    <property type="nucleotide sequence ID" value="NZ_FOPC01000001.1"/>
</dbReference>
<keyword evidence="7" id="KW-0645">Protease</keyword>
<evidence type="ECO:0000256" key="6">
    <source>
        <dbReference type="PIRSR" id="PIRSR600223-1"/>
    </source>
</evidence>
<dbReference type="PROSITE" id="PS00760">
    <property type="entry name" value="SPASE_I_2"/>
    <property type="match status" value="1"/>
</dbReference>
<feature type="active site" evidence="6">
    <location>
        <position position="128"/>
    </location>
</feature>
<comment type="catalytic activity">
    <reaction evidence="1 7">
        <text>Cleavage of hydrophobic, N-terminal signal or leader sequences from secreted and periplasmic proteins.</text>
        <dbReference type="EC" id="3.4.21.89"/>
    </reaction>
</comment>
<dbReference type="PANTHER" id="PTHR43390">
    <property type="entry name" value="SIGNAL PEPTIDASE I"/>
    <property type="match status" value="1"/>
</dbReference>
<feature type="domain" description="Peptidase S26" evidence="8">
    <location>
        <begin position="300"/>
        <end position="337"/>
    </location>
</feature>
<dbReference type="NCBIfam" id="TIGR02227">
    <property type="entry name" value="sigpep_I_bact"/>
    <property type="match status" value="2"/>
</dbReference>
<dbReference type="PROSITE" id="PS00761">
    <property type="entry name" value="SPASE_I_3"/>
    <property type="match status" value="1"/>
</dbReference>
<dbReference type="PRINTS" id="PR00727">
    <property type="entry name" value="LEADERPTASE"/>
</dbReference>
<keyword evidence="7" id="KW-1133">Transmembrane helix</keyword>
<protein>
    <recommendedName>
        <fullName evidence="4 7">Signal peptidase I</fullName>
        <ecNumber evidence="3 7">3.4.21.89</ecNumber>
    </recommendedName>
</protein>
<evidence type="ECO:0000256" key="4">
    <source>
        <dbReference type="ARBA" id="ARBA00019232"/>
    </source>
</evidence>
<dbReference type="GO" id="GO:0009003">
    <property type="term" value="F:signal peptidase activity"/>
    <property type="evidence" value="ECO:0007669"/>
    <property type="project" value="UniProtKB-EC"/>
</dbReference>
<dbReference type="InterPro" id="IPR019758">
    <property type="entry name" value="Pept_S26A_signal_pept_1_CS"/>
</dbReference>
<dbReference type="GO" id="GO:0004252">
    <property type="term" value="F:serine-type endopeptidase activity"/>
    <property type="evidence" value="ECO:0007669"/>
    <property type="project" value="InterPro"/>
</dbReference>
<evidence type="ECO:0000256" key="1">
    <source>
        <dbReference type="ARBA" id="ARBA00000677"/>
    </source>
</evidence>